<keyword evidence="16 19" id="KW-0961">Cell wall biogenesis/degradation</keyword>
<feature type="active site" evidence="19">
    <location>
        <position position="334"/>
    </location>
</feature>
<dbReference type="InterPro" id="IPR036318">
    <property type="entry name" value="FAD-bd_PCMH-like_sf"/>
</dbReference>
<evidence type="ECO:0000313" key="21">
    <source>
        <dbReference type="EMBL" id="MVZ61349.1"/>
    </source>
</evidence>
<dbReference type="GO" id="GO:0071949">
    <property type="term" value="F:FAD binding"/>
    <property type="evidence" value="ECO:0007669"/>
    <property type="project" value="InterPro"/>
</dbReference>
<dbReference type="GO" id="GO:0071555">
    <property type="term" value="P:cell wall organization"/>
    <property type="evidence" value="ECO:0007669"/>
    <property type="project" value="UniProtKB-KW"/>
</dbReference>
<dbReference type="GO" id="GO:0008360">
    <property type="term" value="P:regulation of cell shape"/>
    <property type="evidence" value="ECO:0007669"/>
    <property type="project" value="UniProtKB-KW"/>
</dbReference>
<keyword evidence="15 19" id="KW-0131">Cell cycle</keyword>
<dbReference type="SUPFAM" id="SSF56176">
    <property type="entry name" value="FAD-binding/transporter-associated domain-like"/>
    <property type="match status" value="1"/>
</dbReference>
<dbReference type="GO" id="GO:0009252">
    <property type="term" value="P:peptidoglycan biosynthetic process"/>
    <property type="evidence" value="ECO:0007669"/>
    <property type="project" value="UniProtKB-UniRule"/>
</dbReference>
<comment type="subcellular location">
    <subcellularLocation>
        <location evidence="3 19">Cytoplasm</location>
    </subcellularLocation>
</comment>
<feature type="active site" description="Proton donor" evidence="19">
    <location>
        <position position="238"/>
    </location>
</feature>
<comment type="pathway">
    <text evidence="4 19">Cell wall biogenesis; peptidoglycan biosynthesis.</text>
</comment>
<dbReference type="EMBL" id="WSQA01000003">
    <property type="protein sequence ID" value="MVZ61349.1"/>
    <property type="molecule type" value="Genomic_DNA"/>
</dbReference>
<evidence type="ECO:0000256" key="4">
    <source>
        <dbReference type="ARBA" id="ARBA00004752"/>
    </source>
</evidence>
<organism evidence="21 22">
    <name type="scientific">Sphingobacterium humi</name>
    <dbReference type="NCBI Taxonomy" id="1796905"/>
    <lineage>
        <taxon>Bacteria</taxon>
        <taxon>Pseudomonadati</taxon>
        <taxon>Bacteroidota</taxon>
        <taxon>Sphingobacteriia</taxon>
        <taxon>Sphingobacteriales</taxon>
        <taxon>Sphingobacteriaceae</taxon>
        <taxon>Sphingobacterium</taxon>
    </lineage>
</organism>
<dbReference type="InterPro" id="IPR011601">
    <property type="entry name" value="MurB_C"/>
</dbReference>
<evidence type="ECO:0000256" key="5">
    <source>
        <dbReference type="ARBA" id="ARBA00012518"/>
    </source>
</evidence>
<keyword evidence="13 19" id="KW-0573">Peptidoglycan synthesis</keyword>
<dbReference type="Pfam" id="PF02873">
    <property type="entry name" value="MurB_C"/>
    <property type="match status" value="1"/>
</dbReference>
<evidence type="ECO:0000256" key="3">
    <source>
        <dbReference type="ARBA" id="ARBA00004496"/>
    </source>
</evidence>
<dbReference type="InterPro" id="IPR003170">
    <property type="entry name" value="MurB"/>
</dbReference>
<evidence type="ECO:0000256" key="6">
    <source>
        <dbReference type="ARBA" id="ARBA00015188"/>
    </source>
</evidence>
<keyword evidence="12 19" id="KW-0133">Cell shape</keyword>
<dbReference type="RefSeq" id="WP_160367989.1">
    <property type="nucleotide sequence ID" value="NZ_WSQA01000003.1"/>
</dbReference>
<evidence type="ECO:0000313" key="22">
    <source>
        <dbReference type="Proteomes" id="UP000435036"/>
    </source>
</evidence>
<evidence type="ECO:0000256" key="1">
    <source>
        <dbReference type="ARBA" id="ARBA00001974"/>
    </source>
</evidence>
<keyword evidence="10 19" id="KW-0274">FAD</keyword>
<evidence type="ECO:0000256" key="9">
    <source>
        <dbReference type="ARBA" id="ARBA00022630"/>
    </source>
</evidence>
<evidence type="ECO:0000256" key="10">
    <source>
        <dbReference type="ARBA" id="ARBA00022827"/>
    </source>
</evidence>
<keyword evidence="7 19" id="KW-0963">Cytoplasm</keyword>
<comment type="caution">
    <text evidence="21">The sequence shown here is derived from an EMBL/GenBank/DDBJ whole genome shotgun (WGS) entry which is preliminary data.</text>
</comment>
<evidence type="ECO:0000256" key="19">
    <source>
        <dbReference type="HAMAP-Rule" id="MF_00037"/>
    </source>
</evidence>
<dbReference type="InterPro" id="IPR016166">
    <property type="entry name" value="FAD-bd_PCMH"/>
</dbReference>
<evidence type="ECO:0000256" key="15">
    <source>
        <dbReference type="ARBA" id="ARBA00023306"/>
    </source>
</evidence>
<comment type="cofactor">
    <cofactor evidence="1 19">
        <name>FAD</name>
        <dbReference type="ChEBI" id="CHEBI:57692"/>
    </cofactor>
</comment>
<evidence type="ECO:0000256" key="16">
    <source>
        <dbReference type="ARBA" id="ARBA00023316"/>
    </source>
</evidence>
<reference evidence="21 22" key="1">
    <citation type="submission" date="2019-12" db="EMBL/GenBank/DDBJ databases">
        <authorList>
            <person name="Dong K."/>
        </authorList>
    </citation>
    <scope>NUCLEOTIDE SEQUENCE [LARGE SCALE GENOMIC DNA]</scope>
    <source>
        <strain evidence="21 22">JCM 31225</strain>
    </source>
</reference>
<keyword evidence="22" id="KW-1185">Reference proteome</keyword>
<dbReference type="NCBIfam" id="TIGR00179">
    <property type="entry name" value="murB"/>
    <property type="match status" value="1"/>
</dbReference>
<comment type="similarity">
    <text evidence="19">Belongs to the MurB family.</text>
</comment>
<gene>
    <name evidence="19 21" type="primary">murB</name>
    <name evidence="21" type="ORF">GQF63_04880</name>
</gene>
<dbReference type="HAMAP" id="MF_00037">
    <property type="entry name" value="MurB"/>
    <property type="match status" value="1"/>
</dbReference>
<dbReference type="PANTHER" id="PTHR21071">
    <property type="entry name" value="UDP-N-ACETYLENOLPYRUVOYLGLUCOSAMINE REDUCTASE"/>
    <property type="match status" value="1"/>
</dbReference>
<comment type="function">
    <text evidence="2 19">Cell wall formation.</text>
</comment>
<dbReference type="Proteomes" id="UP000435036">
    <property type="component" value="Unassembled WGS sequence"/>
</dbReference>
<dbReference type="PANTHER" id="PTHR21071:SF4">
    <property type="entry name" value="UDP-N-ACETYLENOLPYRUVOYLGLUCOSAMINE REDUCTASE"/>
    <property type="match status" value="1"/>
</dbReference>
<dbReference type="Gene3D" id="3.90.78.10">
    <property type="entry name" value="UDP-N-acetylenolpyruvoylglucosamine reductase, C-terminal domain"/>
    <property type="match status" value="1"/>
</dbReference>
<dbReference type="InterPro" id="IPR006094">
    <property type="entry name" value="Oxid_FAD_bind_N"/>
</dbReference>
<dbReference type="UniPathway" id="UPA00219"/>
<sequence length="338" mass="37491">MKNEPLLHVSLKAFNTFGIEASAQRYIHITDESSLTDLFQQGYFNSTFFVLGGGSNVLFTQDFEGLIVHIGNKGIQHFIQGSQVFVTAAAGEVWNDLVWYCIDHDFPGMENLALIPGTVGASPIQNIGAYGTELMNIFYSCRAFDTQTGEFVTFSNEACQFSYRDSIFKNQHKGRYIICSVTYQLPLFGEINSSYGAINGELAKRNISQPSIKDMAEVVSFIRIEKLPDPSTVGNAGSFFKNPIVSAETFSQLQKQFPDIVHYPMNEGQQKLAAGWLIEQCGWKGKQVGEVAVWKNQALVLTNKGEATGAQIFQVSSNIVDDVFAKFGVKLEREVNIL</sequence>
<evidence type="ECO:0000256" key="18">
    <source>
        <dbReference type="ARBA" id="ARBA00048914"/>
    </source>
</evidence>
<dbReference type="NCBIfam" id="NF000755">
    <property type="entry name" value="PRK00046.1"/>
    <property type="match status" value="1"/>
</dbReference>
<dbReference type="AlphaFoldDB" id="A0A6N8KX87"/>
<evidence type="ECO:0000256" key="13">
    <source>
        <dbReference type="ARBA" id="ARBA00022984"/>
    </source>
</evidence>
<dbReference type="OrthoDB" id="9804753at2"/>
<dbReference type="GO" id="GO:0008762">
    <property type="term" value="F:UDP-N-acetylmuramate dehydrogenase activity"/>
    <property type="evidence" value="ECO:0007669"/>
    <property type="project" value="UniProtKB-UniRule"/>
</dbReference>
<dbReference type="Gene3D" id="3.30.43.10">
    <property type="entry name" value="Uridine Diphospho-n-acetylenolpyruvylglucosamine Reductase, domain 2"/>
    <property type="match status" value="1"/>
</dbReference>
<dbReference type="SUPFAM" id="SSF56194">
    <property type="entry name" value="Uridine diphospho-N-Acetylenolpyruvylglucosamine reductase, MurB, C-terminal domain"/>
    <property type="match status" value="1"/>
</dbReference>
<evidence type="ECO:0000256" key="17">
    <source>
        <dbReference type="ARBA" id="ARBA00031026"/>
    </source>
</evidence>
<evidence type="ECO:0000256" key="8">
    <source>
        <dbReference type="ARBA" id="ARBA00022618"/>
    </source>
</evidence>
<name>A0A6N8KX87_9SPHI</name>
<dbReference type="Gene3D" id="3.30.465.10">
    <property type="match status" value="1"/>
</dbReference>
<proteinExistence type="inferred from homology"/>
<evidence type="ECO:0000256" key="12">
    <source>
        <dbReference type="ARBA" id="ARBA00022960"/>
    </source>
</evidence>
<keyword evidence="8 19" id="KW-0132">Cell division</keyword>
<dbReference type="InterPro" id="IPR036635">
    <property type="entry name" value="MurB_C_sf"/>
</dbReference>
<dbReference type="PROSITE" id="PS51387">
    <property type="entry name" value="FAD_PCMH"/>
    <property type="match status" value="1"/>
</dbReference>
<keyword evidence="14 19" id="KW-0560">Oxidoreductase</keyword>
<dbReference type="InterPro" id="IPR016169">
    <property type="entry name" value="FAD-bd_PCMH_sub2"/>
</dbReference>
<evidence type="ECO:0000256" key="7">
    <source>
        <dbReference type="ARBA" id="ARBA00022490"/>
    </source>
</evidence>
<evidence type="ECO:0000256" key="2">
    <source>
        <dbReference type="ARBA" id="ARBA00003921"/>
    </source>
</evidence>
<protein>
    <recommendedName>
        <fullName evidence="6 19">UDP-N-acetylenolpyruvoylglucosamine reductase</fullName>
        <ecNumber evidence="5 19">1.3.1.98</ecNumber>
    </recommendedName>
    <alternativeName>
        <fullName evidence="17 19">UDP-N-acetylmuramate dehydrogenase</fullName>
    </alternativeName>
</protein>
<keyword evidence="9 19" id="KW-0285">Flavoprotein</keyword>
<keyword evidence="11 19" id="KW-0521">NADP</keyword>
<comment type="catalytic activity">
    <reaction evidence="18 19">
        <text>UDP-N-acetyl-alpha-D-muramate + NADP(+) = UDP-N-acetyl-3-O-(1-carboxyvinyl)-alpha-D-glucosamine + NADPH + H(+)</text>
        <dbReference type="Rhea" id="RHEA:12248"/>
        <dbReference type="ChEBI" id="CHEBI:15378"/>
        <dbReference type="ChEBI" id="CHEBI:57783"/>
        <dbReference type="ChEBI" id="CHEBI:58349"/>
        <dbReference type="ChEBI" id="CHEBI:68483"/>
        <dbReference type="ChEBI" id="CHEBI:70757"/>
        <dbReference type="EC" id="1.3.1.98"/>
    </reaction>
</comment>
<dbReference type="EC" id="1.3.1.98" evidence="5 19"/>
<accession>A0A6N8KX87</accession>
<dbReference type="Pfam" id="PF01565">
    <property type="entry name" value="FAD_binding_4"/>
    <property type="match status" value="1"/>
</dbReference>
<feature type="active site" evidence="19">
    <location>
        <position position="164"/>
    </location>
</feature>
<evidence type="ECO:0000256" key="11">
    <source>
        <dbReference type="ARBA" id="ARBA00022857"/>
    </source>
</evidence>
<evidence type="ECO:0000256" key="14">
    <source>
        <dbReference type="ARBA" id="ARBA00023002"/>
    </source>
</evidence>
<dbReference type="InterPro" id="IPR016167">
    <property type="entry name" value="FAD-bd_PCMH_sub1"/>
</dbReference>
<dbReference type="GO" id="GO:0051301">
    <property type="term" value="P:cell division"/>
    <property type="evidence" value="ECO:0007669"/>
    <property type="project" value="UniProtKB-KW"/>
</dbReference>
<dbReference type="GO" id="GO:0005829">
    <property type="term" value="C:cytosol"/>
    <property type="evidence" value="ECO:0007669"/>
    <property type="project" value="TreeGrafter"/>
</dbReference>
<evidence type="ECO:0000259" key="20">
    <source>
        <dbReference type="PROSITE" id="PS51387"/>
    </source>
</evidence>
<feature type="domain" description="FAD-binding PCMH-type" evidence="20">
    <location>
        <begin position="19"/>
        <end position="188"/>
    </location>
</feature>